<evidence type="ECO:0000259" key="7">
    <source>
        <dbReference type="Pfam" id="PF00892"/>
    </source>
</evidence>
<keyword evidence="3 6" id="KW-0812">Transmembrane</keyword>
<dbReference type="InterPro" id="IPR000620">
    <property type="entry name" value="EamA_dom"/>
</dbReference>
<dbReference type="RefSeq" id="WP_044394191.1">
    <property type="nucleotide sequence ID" value="NZ_JAUSUN010000037.1"/>
</dbReference>
<feature type="transmembrane region" description="Helical" evidence="6">
    <location>
        <begin position="20"/>
        <end position="39"/>
    </location>
</feature>
<feature type="domain" description="EamA" evidence="7">
    <location>
        <begin position="25"/>
        <end position="146"/>
    </location>
</feature>
<dbReference type="EMBL" id="JAUSUN010000037">
    <property type="protein sequence ID" value="MDQ0415533.1"/>
    <property type="molecule type" value="Genomic_DNA"/>
</dbReference>
<name>A0ABU0G014_9BACI</name>
<comment type="similarity">
    <text evidence="2">Belongs to the EamA transporter family.</text>
</comment>
<comment type="subcellular location">
    <subcellularLocation>
        <location evidence="1">Endomembrane system</location>
        <topology evidence="1">Multi-pass membrane protein</topology>
    </subcellularLocation>
</comment>
<feature type="domain" description="EamA" evidence="7">
    <location>
        <begin position="159"/>
        <end position="289"/>
    </location>
</feature>
<evidence type="ECO:0000256" key="5">
    <source>
        <dbReference type="ARBA" id="ARBA00023136"/>
    </source>
</evidence>
<evidence type="ECO:0000313" key="9">
    <source>
        <dbReference type="Proteomes" id="UP001242313"/>
    </source>
</evidence>
<keyword evidence="4 6" id="KW-1133">Transmembrane helix</keyword>
<dbReference type="PANTHER" id="PTHR32322:SF2">
    <property type="entry name" value="EAMA DOMAIN-CONTAINING PROTEIN"/>
    <property type="match status" value="1"/>
</dbReference>
<dbReference type="SUPFAM" id="SSF103481">
    <property type="entry name" value="Multidrug resistance efflux transporter EmrE"/>
    <property type="match status" value="2"/>
</dbReference>
<feature type="transmembrane region" description="Helical" evidence="6">
    <location>
        <begin position="272"/>
        <end position="289"/>
    </location>
</feature>
<dbReference type="InterPro" id="IPR050638">
    <property type="entry name" value="AA-Vitamin_Transporters"/>
</dbReference>
<keyword evidence="5 6" id="KW-0472">Membrane</keyword>
<dbReference type="PANTHER" id="PTHR32322">
    <property type="entry name" value="INNER MEMBRANE TRANSPORTER"/>
    <property type="match status" value="1"/>
</dbReference>
<feature type="transmembrane region" description="Helical" evidence="6">
    <location>
        <begin position="78"/>
        <end position="97"/>
    </location>
</feature>
<evidence type="ECO:0000313" key="8">
    <source>
        <dbReference type="EMBL" id="MDQ0415533.1"/>
    </source>
</evidence>
<feature type="transmembrane region" description="Helical" evidence="6">
    <location>
        <begin position="130"/>
        <end position="151"/>
    </location>
</feature>
<feature type="transmembrane region" description="Helical" evidence="6">
    <location>
        <begin position="157"/>
        <end position="176"/>
    </location>
</feature>
<organism evidence="8 9">
    <name type="scientific">Mesobacillus stamsii</name>
    <dbReference type="NCBI Taxonomy" id="225347"/>
    <lineage>
        <taxon>Bacteria</taxon>
        <taxon>Bacillati</taxon>
        <taxon>Bacillota</taxon>
        <taxon>Bacilli</taxon>
        <taxon>Bacillales</taxon>
        <taxon>Bacillaceae</taxon>
        <taxon>Mesobacillus</taxon>
    </lineage>
</organism>
<protein>
    <submittedName>
        <fullName evidence="8">Drug/metabolite transporter (DMT)-like permease</fullName>
    </submittedName>
</protein>
<evidence type="ECO:0000256" key="4">
    <source>
        <dbReference type="ARBA" id="ARBA00022989"/>
    </source>
</evidence>
<evidence type="ECO:0000256" key="3">
    <source>
        <dbReference type="ARBA" id="ARBA00022692"/>
    </source>
</evidence>
<proteinExistence type="inferred from homology"/>
<evidence type="ECO:0000256" key="6">
    <source>
        <dbReference type="SAM" id="Phobius"/>
    </source>
</evidence>
<reference evidence="8 9" key="1">
    <citation type="submission" date="2023-07" db="EMBL/GenBank/DDBJ databases">
        <title>Genomic Encyclopedia of Type Strains, Phase IV (KMG-IV): sequencing the most valuable type-strain genomes for metagenomic binning, comparative biology and taxonomic classification.</title>
        <authorList>
            <person name="Goeker M."/>
        </authorList>
    </citation>
    <scope>NUCLEOTIDE SEQUENCE [LARGE SCALE GENOMIC DNA]</scope>
    <source>
        <strain evidence="8 9">DSM 19598</strain>
    </source>
</reference>
<feature type="transmembrane region" description="Helical" evidence="6">
    <location>
        <begin position="188"/>
        <end position="206"/>
    </location>
</feature>
<feature type="transmembrane region" description="Helical" evidence="6">
    <location>
        <begin position="45"/>
        <end position="66"/>
    </location>
</feature>
<evidence type="ECO:0000256" key="1">
    <source>
        <dbReference type="ARBA" id="ARBA00004127"/>
    </source>
</evidence>
<dbReference type="Gene3D" id="1.10.3730.20">
    <property type="match status" value="1"/>
</dbReference>
<gene>
    <name evidence="8" type="ORF">J2S25_003760</name>
</gene>
<sequence length="295" mass="33107">MRNTIGLEKPHKIERRKKTIPYTFVIMWSSGAIFVELGLRYADPFIFLFLRLFLSAFIFWGVVLYLKTEIPKKKNEWAYILLTGLCMQAGYQIFYFLALDNHISPGVLTIFLGAQPIITTMVSKEKSHEIQWMGLSLGIIGLILVVADSIAINTFSFVGIVSAFFSLISITIGTLLQKHIQLSQPSNMAIQYSGAAIVLFILTIVTKQSIEWTAMFTVSLGWMVLVISVGATILLYYMIQNGNLTNVTSLLYSVPPVTAILDYFVFKNTLELMTISGMILIIIGLFLVNKEGKFT</sequence>
<dbReference type="Pfam" id="PF00892">
    <property type="entry name" value="EamA"/>
    <property type="match status" value="2"/>
</dbReference>
<evidence type="ECO:0000256" key="2">
    <source>
        <dbReference type="ARBA" id="ARBA00007362"/>
    </source>
</evidence>
<dbReference type="InterPro" id="IPR037185">
    <property type="entry name" value="EmrE-like"/>
</dbReference>
<accession>A0ABU0G014</accession>
<comment type="caution">
    <text evidence="8">The sequence shown here is derived from an EMBL/GenBank/DDBJ whole genome shotgun (WGS) entry which is preliminary data.</text>
</comment>
<dbReference type="Proteomes" id="UP001242313">
    <property type="component" value="Unassembled WGS sequence"/>
</dbReference>
<feature type="transmembrane region" description="Helical" evidence="6">
    <location>
        <begin position="212"/>
        <end position="237"/>
    </location>
</feature>
<keyword evidence="9" id="KW-1185">Reference proteome</keyword>